<reference evidence="4" key="1">
    <citation type="submission" date="2021-02" db="EMBL/GenBank/DDBJ databases">
        <authorList>
            <person name="Nowell W R."/>
        </authorList>
    </citation>
    <scope>NUCLEOTIDE SEQUENCE</scope>
</reference>
<keyword evidence="1" id="KW-0677">Repeat</keyword>
<protein>
    <submittedName>
        <fullName evidence="4">Uncharacterized protein</fullName>
    </submittedName>
</protein>
<sequence length="80" mass="8419">NHIQEWSHCENATTIAGSNSGTSGSTSNLFDSPDDVTFDKHGNMYVADHNNHRVQRFAPNSNVGTSVAGTGAKSGALTDL</sequence>
<feature type="non-terminal residue" evidence="4">
    <location>
        <position position="1"/>
    </location>
</feature>
<dbReference type="Proteomes" id="UP000681720">
    <property type="component" value="Unassembled WGS sequence"/>
</dbReference>
<gene>
    <name evidence="4" type="ORF">GIL414_LOCUS55535</name>
</gene>
<evidence type="ECO:0000256" key="1">
    <source>
        <dbReference type="ARBA" id="ARBA00022737"/>
    </source>
</evidence>
<feature type="repeat" description="NHL" evidence="2">
    <location>
        <begin position="17"/>
        <end position="60"/>
    </location>
</feature>
<feature type="non-terminal residue" evidence="4">
    <location>
        <position position="80"/>
    </location>
</feature>
<evidence type="ECO:0000256" key="2">
    <source>
        <dbReference type="PROSITE-ProRule" id="PRU00504"/>
    </source>
</evidence>
<dbReference type="EMBL" id="CAJOBJ010197434">
    <property type="protein sequence ID" value="CAF4972970.1"/>
    <property type="molecule type" value="Genomic_DNA"/>
</dbReference>
<feature type="compositionally biased region" description="Polar residues" evidence="3">
    <location>
        <begin position="58"/>
        <end position="68"/>
    </location>
</feature>
<dbReference type="PROSITE" id="PS51125">
    <property type="entry name" value="NHL"/>
    <property type="match status" value="1"/>
</dbReference>
<dbReference type="SUPFAM" id="SSF63829">
    <property type="entry name" value="Calcium-dependent phosphotriesterase"/>
    <property type="match status" value="1"/>
</dbReference>
<evidence type="ECO:0000256" key="3">
    <source>
        <dbReference type="SAM" id="MobiDB-lite"/>
    </source>
</evidence>
<evidence type="ECO:0000313" key="4">
    <source>
        <dbReference type="EMBL" id="CAF4972970.1"/>
    </source>
</evidence>
<dbReference type="AlphaFoldDB" id="A0A8S3D6A6"/>
<comment type="caution">
    <text evidence="4">The sequence shown here is derived from an EMBL/GenBank/DDBJ whole genome shotgun (WGS) entry which is preliminary data.</text>
</comment>
<proteinExistence type="predicted"/>
<organism evidence="4 5">
    <name type="scientific">Rotaria magnacalcarata</name>
    <dbReference type="NCBI Taxonomy" id="392030"/>
    <lineage>
        <taxon>Eukaryota</taxon>
        <taxon>Metazoa</taxon>
        <taxon>Spiralia</taxon>
        <taxon>Gnathifera</taxon>
        <taxon>Rotifera</taxon>
        <taxon>Eurotatoria</taxon>
        <taxon>Bdelloidea</taxon>
        <taxon>Philodinida</taxon>
        <taxon>Philodinidae</taxon>
        <taxon>Rotaria</taxon>
    </lineage>
</organism>
<feature type="region of interest" description="Disordered" evidence="3">
    <location>
        <begin position="1"/>
        <end position="30"/>
    </location>
</feature>
<dbReference type="Pfam" id="PF01436">
    <property type="entry name" value="NHL"/>
    <property type="match status" value="1"/>
</dbReference>
<evidence type="ECO:0000313" key="5">
    <source>
        <dbReference type="Proteomes" id="UP000681720"/>
    </source>
</evidence>
<name>A0A8S3D6A6_9BILA</name>
<feature type="region of interest" description="Disordered" evidence="3">
    <location>
        <begin position="57"/>
        <end position="80"/>
    </location>
</feature>
<feature type="compositionally biased region" description="Low complexity" evidence="3">
    <location>
        <begin position="17"/>
        <end position="28"/>
    </location>
</feature>
<dbReference type="InterPro" id="IPR001258">
    <property type="entry name" value="NHL_repeat"/>
</dbReference>
<dbReference type="Gene3D" id="2.120.10.30">
    <property type="entry name" value="TolB, C-terminal domain"/>
    <property type="match status" value="1"/>
</dbReference>
<accession>A0A8S3D6A6</accession>
<dbReference type="InterPro" id="IPR011042">
    <property type="entry name" value="6-blade_b-propeller_TolB-like"/>
</dbReference>